<dbReference type="AlphaFoldDB" id="A0A1B9IEP0"/>
<evidence type="ECO:0000313" key="2">
    <source>
        <dbReference type="Proteomes" id="UP000092583"/>
    </source>
</evidence>
<protein>
    <submittedName>
        <fullName evidence="1">Uncharacterized protein</fullName>
    </submittedName>
</protein>
<organism evidence="1 2">
    <name type="scientific">Kwoniella mangroviensis CBS 10435</name>
    <dbReference type="NCBI Taxonomy" id="1331196"/>
    <lineage>
        <taxon>Eukaryota</taxon>
        <taxon>Fungi</taxon>
        <taxon>Dikarya</taxon>
        <taxon>Basidiomycota</taxon>
        <taxon>Agaricomycotina</taxon>
        <taxon>Tremellomycetes</taxon>
        <taxon>Tremellales</taxon>
        <taxon>Cryptococcaceae</taxon>
        <taxon>Kwoniella</taxon>
    </lineage>
</organism>
<proteinExistence type="predicted"/>
<keyword evidence="2" id="KW-1185">Reference proteome</keyword>
<dbReference type="EMBL" id="KV700096">
    <property type="protein sequence ID" value="OCF54032.1"/>
    <property type="molecule type" value="Genomic_DNA"/>
</dbReference>
<dbReference type="Proteomes" id="UP000092583">
    <property type="component" value="Unassembled WGS sequence"/>
</dbReference>
<gene>
    <name evidence="1" type="ORF">L486_08472</name>
</gene>
<reference evidence="1 2" key="1">
    <citation type="submission" date="2013-07" db="EMBL/GenBank/DDBJ databases">
        <title>The Genome Sequence of Kwoniella mangroviensis CBS10435.</title>
        <authorList>
            <consortium name="The Broad Institute Genome Sequencing Platform"/>
            <person name="Cuomo C."/>
            <person name="Litvintseva A."/>
            <person name="Chen Y."/>
            <person name="Heitman J."/>
            <person name="Sun S."/>
            <person name="Springer D."/>
            <person name="Dromer F."/>
            <person name="Young S.K."/>
            <person name="Zeng Q."/>
            <person name="Gargeya S."/>
            <person name="Fitzgerald M."/>
            <person name="Abouelleil A."/>
            <person name="Alvarado L."/>
            <person name="Berlin A.M."/>
            <person name="Chapman S.B."/>
            <person name="Dewar J."/>
            <person name="Goldberg J."/>
            <person name="Griggs A."/>
            <person name="Gujja S."/>
            <person name="Hansen M."/>
            <person name="Howarth C."/>
            <person name="Imamovic A."/>
            <person name="Larimer J."/>
            <person name="McCowan C."/>
            <person name="Murphy C."/>
            <person name="Pearson M."/>
            <person name="Priest M."/>
            <person name="Roberts A."/>
            <person name="Saif S."/>
            <person name="Shea T."/>
            <person name="Sykes S."/>
            <person name="Wortman J."/>
            <person name="Nusbaum C."/>
            <person name="Birren B."/>
        </authorList>
    </citation>
    <scope>NUCLEOTIDE SEQUENCE [LARGE SCALE GENOMIC DNA]</scope>
    <source>
        <strain evidence="1 2">CBS 10435</strain>
    </source>
</reference>
<sequence length="120" mass="13367">MDHGEVDSVLQEGKGVNLINLPHISPDMLTLQALLEMKIESEGSSPVHFEDDKMIYNDNGKMINLTKGFEASWEWFENKFKVVNKGDAIPCFQIVPPHRSILLIPPLLVLETPVPGGVCI</sequence>
<name>A0A1B9IEP0_9TREE</name>
<evidence type="ECO:0000313" key="1">
    <source>
        <dbReference type="EMBL" id="OCF54032.1"/>
    </source>
</evidence>
<accession>A0A1B9IEP0</accession>
<reference evidence="2" key="2">
    <citation type="submission" date="2013-12" db="EMBL/GenBank/DDBJ databases">
        <title>Evolution of pathogenesis and genome organization in the Tremellales.</title>
        <authorList>
            <person name="Cuomo C."/>
            <person name="Litvintseva A."/>
            <person name="Heitman J."/>
            <person name="Chen Y."/>
            <person name="Sun S."/>
            <person name="Springer D."/>
            <person name="Dromer F."/>
            <person name="Young S."/>
            <person name="Zeng Q."/>
            <person name="Chapman S."/>
            <person name="Gujja S."/>
            <person name="Saif S."/>
            <person name="Birren B."/>
        </authorList>
    </citation>
    <scope>NUCLEOTIDE SEQUENCE [LARGE SCALE GENOMIC DNA]</scope>
    <source>
        <strain evidence="2">CBS 10435</strain>
    </source>
</reference>